<comment type="function">
    <text evidence="2">Membrane-anchoring subunit of succinate dehydrogenase (SDH).</text>
</comment>
<protein>
    <recommendedName>
        <fullName evidence="6">Succinate dehydrogenase hydrophobic membrane anchor subunit</fullName>
    </recommendedName>
</protein>
<dbReference type="Gene3D" id="1.20.1300.10">
    <property type="entry name" value="Fumarate reductase/succinate dehydrogenase, transmembrane subunit"/>
    <property type="match status" value="1"/>
</dbReference>
<name>A0A248JRZ1_9PROT</name>
<dbReference type="CDD" id="cd03495">
    <property type="entry name" value="SQR_TypeC_SdhD_like"/>
    <property type="match status" value="1"/>
</dbReference>
<proteinExistence type="predicted"/>
<dbReference type="GO" id="GO:0006099">
    <property type="term" value="P:tricarboxylic acid cycle"/>
    <property type="evidence" value="ECO:0007669"/>
    <property type="project" value="UniProtKB-UniPathway"/>
</dbReference>
<evidence type="ECO:0000256" key="16">
    <source>
        <dbReference type="SAM" id="Phobius"/>
    </source>
</evidence>
<keyword evidence="7" id="KW-0813">Transport</keyword>
<comment type="subunit">
    <text evidence="5">Part of an enzyme complex containing four subunits: a flavoprotein, an iron-sulfur protein, plus two membrane-anchoring proteins, SdhC and SdhD.</text>
</comment>
<reference evidence="17 18" key="1">
    <citation type="submission" date="2017-06" db="EMBL/GenBank/DDBJ databases">
        <title>Complete genome sequence of Nitrospirillum amazonense strain CBAmC, an endophytic nitrogen-fixing and plant growth-promoting bacterium, isolated from sugarcane.</title>
        <authorList>
            <person name="Schwab S."/>
            <person name="dos Santos Teixeira K.R."/>
            <person name="Simoes Araujo J.L."/>
            <person name="Soares Vidal M."/>
            <person name="Borges de Freitas H.R."/>
            <person name="Rivello Crivelaro A.L."/>
            <person name="Bueno de Camargo Nunes A."/>
            <person name="dos Santos C.M."/>
            <person name="Palmeira da Silva Rosa D."/>
            <person name="da Silva Padilha D."/>
            <person name="da Silva E."/>
            <person name="Araujo Terra L."/>
            <person name="Soares Mendes V."/>
            <person name="Farinelli L."/>
            <person name="Magalhaes Cruz L."/>
            <person name="Baldani J.I."/>
        </authorList>
    </citation>
    <scope>NUCLEOTIDE SEQUENCE [LARGE SCALE GENOMIC DNA]</scope>
    <source>
        <strain evidence="17 18">CBAmC</strain>
    </source>
</reference>
<gene>
    <name evidence="17" type="primary">sdhD</name>
    <name evidence="17" type="ORF">Y958_10915</name>
</gene>
<dbReference type="InterPro" id="IPR014312">
    <property type="entry name" value="Succ_DH_anchor"/>
</dbReference>
<dbReference type="EMBL" id="CP022110">
    <property type="protein sequence ID" value="ASG21280.1"/>
    <property type="molecule type" value="Genomic_DNA"/>
</dbReference>
<dbReference type="GO" id="GO:0046872">
    <property type="term" value="F:metal ion binding"/>
    <property type="evidence" value="ECO:0007669"/>
    <property type="project" value="UniProtKB-KW"/>
</dbReference>
<dbReference type="SUPFAM" id="SSF81343">
    <property type="entry name" value="Fumarate reductase respiratory complex transmembrane subunits"/>
    <property type="match status" value="1"/>
</dbReference>
<keyword evidence="12" id="KW-0249">Electron transport</keyword>
<evidence type="ECO:0000256" key="9">
    <source>
        <dbReference type="ARBA" id="ARBA00022617"/>
    </source>
</evidence>
<keyword evidence="10 16" id="KW-0812">Transmembrane</keyword>
<evidence type="ECO:0000313" key="17">
    <source>
        <dbReference type="EMBL" id="ASG21280.1"/>
    </source>
</evidence>
<keyword evidence="15 16" id="KW-0472">Membrane</keyword>
<dbReference type="RefSeq" id="WP_088871998.1">
    <property type="nucleotide sequence ID" value="NZ_CP022110.1"/>
</dbReference>
<evidence type="ECO:0000256" key="3">
    <source>
        <dbReference type="ARBA" id="ARBA00004141"/>
    </source>
</evidence>
<evidence type="ECO:0000256" key="7">
    <source>
        <dbReference type="ARBA" id="ARBA00022448"/>
    </source>
</evidence>
<keyword evidence="11" id="KW-0479">Metal-binding</keyword>
<keyword evidence="13 16" id="KW-1133">Transmembrane helix</keyword>
<sequence>MASTSDNGFRTRLGRVRGLGSAKSGGAHWLAYRMVAVLLVPLTVWFLYSIVRLAKAEHADAIAWLHQPVNAVLLLITLIATFHHAAAGMREVYEDYIHGKLARLIAIGLTNGAAILLAAASVFAVLKIAFGA</sequence>
<evidence type="ECO:0000256" key="15">
    <source>
        <dbReference type="ARBA" id="ARBA00023136"/>
    </source>
</evidence>
<dbReference type="AlphaFoldDB" id="A0A248JRZ1"/>
<evidence type="ECO:0000256" key="10">
    <source>
        <dbReference type="ARBA" id="ARBA00022692"/>
    </source>
</evidence>
<evidence type="ECO:0000256" key="4">
    <source>
        <dbReference type="ARBA" id="ARBA00005163"/>
    </source>
</evidence>
<dbReference type="GO" id="GO:0020037">
    <property type="term" value="F:heme binding"/>
    <property type="evidence" value="ECO:0007669"/>
    <property type="project" value="InterPro"/>
</dbReference>
<dbReference type="NCBIfam" id="TIGR02968">
    <property type="entry name" value="succ_dehyd_anc"/>
    <property type="match status" value="1"/>
</dbReference>
<feature type="transmembrane region" description="Helical" evidence="16">
    <location>
        <begin position="30"/>
        <end position="51"/>
    </location>
</feature>
<evidence type="ECO:0000313" key="18">
    <source>
        <dbReference type="Proteomes" id="UP000197153"/>
    </source>
</evidence>
<dbReference type="GO" id="GO:0016020">
    <property type="term" value="C:membrane"/>
    <property type="evidence" value="ECO:0007669"/>
    <property type="project" value="UniProtKB-SubCell"/>
</dbReference>
<keyword evidence="18" id="KW-1185">Reference proteome</keyword>
<organism evidence="17 18">
    <name type="scientific">Nitrospirillum viridazoti CBAmc</name>
    <dbReference type="NCBI Taxonomy" id="1441467"/>
    <lineage>
        <taxon>Bacteria</taxon>
        <taxon>Pseudomonadati</taxon>
        <taxon>Pseudomonadota</taxon>
        <taxon>Alphaproteobacteria</taxon>
        <taxon>Rhodospirillales</taxon>
        <taxon>Azospirillaceae</taxon>
        <taxon>Nitrospirillum</taxon>
        <taxon>Nitrospirillum viridazoti</taxon>
    </lineage>
</organism>
<keyword evidence="14" id="KW-0408">Iron</keyword>
<comment type="cofactor">
    <cofactor evidence="1">
        <name>heme</name>
        <dbReference type="ChEBI" id="CHEBI:30413"/>
    </cofactor>
</comment>
<evidence type="ECO:0000256" key="14">
    <source>
        <dbReference type="ARBA" id="ARBA00023004"/>
    </source>
</evidence>
<accession>A0A248JRZ1</accession>
<comment type="subcellular location">
    <subcellularLocation>
        <location evidence="3">Membrane</location>
        <topology evidence="3">Multi-pass membrane protein</topology>
    </subcellularLocation>
</comment>
<evidence type="ECO:0000256" key="13">
    <source>
        <dbReference type="ARBA" id="ARBA00022989"/>
    </source>
</evidence>
<dbReference type="Pfam" id="PF01127">
    <property type="entry name" value="Sdh_cyt"/>
    <property type="match status" value="1"/>
</dbReference>
<keyword evidence="8" id="KW-0816">Tricarboxylic acid cycle</keyword>
<comment type="pathway">
    <text evidence="4">Carbohydrate metabolism; tricarboxylic acid cycle.</text>
</comment>
<dbReference type="InterPro" id="IPR034804">
    <property type="entry name" value="SQR/QFR_C/D"/>
</dbReference>
<keyword evidence="9" id="KW-0349">Heme</keyword>
<evidence type="ECO:0000256" key="5">
    <source>
        <dbReference type="ARBA" id="ARBA00011558"/>
    </source>
</evidence>
<evidence type="ECO:0000256" key="8">
    <source>
        <dbReference type="ARBA" id="ARBA00022532"/>
    </source>
</evidence>
<evidence type="ECO:0000256" key="11">
    <source>
        <dbReference type="ARBA" id="ARBA00022723"/>
    </source>
</evidence>
<evidence type="ECO:0000256" key="12">
    <source>
        <dbReference type="ARBA" id="ARBA00022982"/>
    </source>
</evidence>
<evidence type="ECO:0000256" key="2">
    <source>
        <dbReference type="ARBA" id="ARBA00004050"/>
    </source>
</evidence>
<dbReference type="UniPathway" id="UPA00223"/>
<feature type="transmembrane region" description="Helical" evidence="16">
    <location>
        <begin position="71"/>
        <end position="89"/>
    </location>
</feature>
<dbReference type="Proteomes" id="UP000197153">
    <property type="component" value="Chromosome 1"/>
</dbReference>
<evidence type="ECO:0000256" key="6">
    <source>
        <dbReference type="ARBA" id="ARBA00019425"/>
    </source>
</evidence>
<feature type="transmembrane region" description="Helical" evidence="16">
    <location>
        <begin position="101"/>
        <end position="126"/>
    </location>
</feature>
<dbReference type="KEGG" id="nao:Y958_10915"/>
<evidence type="ECO:0000256" key="1">
    <source>
        <dbReference type="ARBA" id="ARBA00001971"/>
    </source>
</evidence>
<dbReference type="InterPro" id="IPR000701">
    <property type="entry name" value="SuccDH_FuR_B_TM-su"/>
</dbReference>